<dbReference type="Proteomes" id="UP000247233">
    <property type="component" value="Unassembled WGS sequence"/>
</dbReference>
<keyword evidence="1" id="KW-0472">Membrane</keyword>
<keyword evidence="3" id="KW-1185">Reference proteome</keyword>
<keyword evidence="1" id="KW-1133">Transmembrane helix</keyword>
<accession>A0A317WYN1</accession>
<evidence type="ECO:0000313" key="3">
    <source>
        <dbReference type="Proteomes" id="UP000247233"/>
    </source>
</evidence>
<dbReference type="AlphaFoldDB" id="A0A317WYN1"/>
<proteinExistence type="predicted"/>
<gene>
    <name evidence="2" type="ORF">BO70DRAFT_83982</name>
</gene>
<reference evidence="2 3" key="1">
    <citation type="submission" date="2016-12" db="EMBL/GenBank/DDBJ databases">
        <title>The genomes of Aspergillus section Nigri reveals drivers in fungal speciation.</title>
        <authorList>
            <consortium name="DOE Joint Genome Institute"/>
            <person name="Vesth T.C."/>
            <person name="Nybo J."/>
            <person name="Theobald S."/>
            <person name="Brandl J."/>
            <person name="Frisvad J.C."/>
            <person name="Nielsen K.F."/>
            <person name="Lyhne E.K."/>
            <person name="Kogle M.E."/>
            <person name="Kuo A."/>
            <person name="Riley R."/>
            <person name="Clum A."/>
            <person name="Nolan M."/>
            <person name="Lipzen A."/>
            <person name="Salamov A."/>
            <person name="Henrissat B."/>
            <person name="Wiebenga A."/>
            <person name="De Vries R.P."/>
            <person name="Grigoriev I.V."/>
            <person name="Mortensen U.H."/>
            <person name="Andersen M.R."/>
            <person name="Baker S.E."/>
        </authorList>
    </citation>
    <scope>NUCLEOTIDE SEQUENCE [LARGE SCALE GENOMIC DNA]</scope>
    <source>
        <strain evidence="2 3">CBS 117.55</strain>
    </source>
</reference>
<feature type="transmembrane region" description="Helical" evidence="1">
    <location>
        <begin position="28"/>
        <end position="49"/>
    </location>
</feature>
<keyword evidence="1" id="KW-0812">Transmembrane</keyword>
<organism evidence="2 3">
    <name type="scientific">Aspergillus heteromorphus CBS 117.55</name>
    <dbReference type="NCBI Taxonomy" id="1448321"/>
    <lineage>
        <taxon>Eukaryota</taxon>
        <taxon>Fungi</taxon>
        <taxon>Dikarya</taxon>
        <taxon>Ascomycota</taxon>
        <taxon>Pezizomycotina</taxon>
        <taxon>Eurotiomycetes</taxon>
        <taxon>Eurotiomycetidae</taxon>
        <taxon>Eurotiales</taxon>
        <taxon>Aspergillaceae</taxon>
        <taxon>Aspergillus</taxon>
        <taxon>Aspergillus subgen. Circumdati</taxon>
    </lineage>
</organism>
<evidence type="ECO:0000256" key="1">
    <source>
        <dbReference type="SAM" id="Phobius"/>
    </source>
</evidence>
<dbReference type="EMBL" id="MSFL01000002">
    <property type="protein sequence ID" value="PWY91061.1"/>
    <property type="molecule type" value="Genomic_DNA"/>
</dbReference>
<feature type="transmembrane region" description="Helical" evidence="1">
    <location>
        <begin position="61"/>
        <end position="81"/>
    </location>
</feature>
<dbReference type="RefSeq" id="XP_025403504.1">
    <property type="nucleotide sequence ID" value="XM_025548770.1"/>
</dbReference>
<protein>
    <submittedName>
        <fullName evidence="2">Uncharacterized protein</fullName>
    </submittedName>
</protein>
<dbReference type="GeneID" id="37071007"/>
<comment type="caution">
    <text evidence="2">The sequence shown here is derived from an EMBL/GenBank/DDBJ whole genome shotgun (WGS) entry which is preliminary data.</text>
</comment>
<dbReference type="VEuPathDB" id="FungiDB:BO70DRAFT_83982"/>
<name>A0A317WYN1_9EURO</name>
<evidence type="ECO:0000313" key="2">
    <source>
        <dbReference type="EMBL" id="PWY91061.1"/>
    </source>
</evidence>
<sequence length="96" mass="11016">MCQFPTRICIPRPAATHLGFRRRPQMSVYTTLFYIFHLFGLYLLCLLLLTRCILIPPCPMSYVLCLFFVSGWGGVSVYSLLTGSLSYRLDLTRLDS</sequence>